<reference evidence="2" key="2">
    <citation type="submission" date="2021-04" db="EMBL/GenBank/DDBJ databases">
        <authorList>
            <person name="Gilroy R."/>
        </authorList>
    </citation>
    <scope>NUCLEOTIDE SEQUENCE</scope>
    <source>
        <strain evidence="2">G3-2149</strain>
    </source>
</reference>
<dbReference type="AlphaFoldDB" id="A0A9E2L661"/>
<reference evidence="2" key="1">
    <citation type="journal article" date="2021" name="PeerJ">
        <title>Extensive microbial diversity within the chicken gut microbiome revealed by metagenomics and culture.</title>
        <authorList>
            <person name="Gilroy R."/>
            <person name="Ravi A."/>
            <person name="Getino M."/>
            <person name="Pursley I."/>
            <person name="Horton D.L."/>
            <person name="Alikhan N.F."/>
            <person name="Baker D."/>
            <person name="Gharbi K."/>
            <person name="Hall N."/>
            <person name="Watson M."/>
            <person name="Adriaenssens E.M."/>
            <person name="Foster-Nyarko E."/>
            <person name="Jarju S."/>
            <person name="Secka A."/>
            <person name="Antonio M."/>
            <person name="Oren A."/>
            <person name="Chaudhuri R.R."/>
            <person name="La Ragione R."/>
            <person name="Hildebrand F."/>
            <person name="Pallen M.J."/>
        </authorList>
    </citation>
    <scope>NUCLEOTIDE SEQUENCE</scope>
    <source>
        <strain evidence="2">G3-2149</strain>
    </source>
</reference>
<feature type="transmembrane region" description="Helical" evidence="1">
    <location>
        <begin position="36"/>
        <end position="55"/>
    </location>
</feature>
<evidence type="ECO:0000313" key="2">
    <source>
        <dbReference type="EMBL" id="MBU3853691.1"/>
    </source>
</evidence>
<keyword evidence="1" id="KW-0472">Membrane</keyword>
<protein>
    <submittedName>
        <fullName evidence="2">HlyD family secretion protein</fullName>
    </submittedName>
</protein>
<evidence type="ECO:0000313" key="3">
    <source>
        <dbReference type="Proteomes" id="UP000823865"/>
    </source>
</evidence>
<accession>A0A9E2L661</accession>
<name>A0A9E2L661_9BACT</name>
<sequence>MEEEKDKKIFIDKGLSLRSEEVNEVMGNVPHRIFKVGTFIIICIVVLLSVIGYMLQVPTFMEIPYIVYRNTYSTGIVSNQSGMVLFQYNQPHDIKVGDTIATIIKDSERTYYISPMNGIVENNLLYATGDNIASGDTLARIISHKPPKYKFILKIPLQMKSEINSGMRIKITVEKATTDNIIGYIKKISMIPDESNCYNAIVEIPINIIQNLPNSGTAKLYYKTENVFEKILTAK</sequence>
<keyword evidence="1" id="KW-1133">Transmembrane helix</keyword>
<organism evidence="2 3">
    <name type="scientific">Candidatus Paraprevotella stercoravium</name>
    <dbReference type="NCBI Taxonomy" id="2838725"/>
    <lineage>
        <taxon>Bacteria</taxon>
        <taxon>Pseudomonadati</taxon>
        <taxon>Bacteroidota</taxon>
        <taxon>Bacteroidia</taxon>
        <taxon>Bacteroidales</taxon>
        <taxon>Prevotellaceae</taxon>
        <taxon>Paraprevotella</taxon>
    </lineage>
</organism>
<dbReference type="EMBL" id="JAHLFU010000165">
    <property type="protein sequence ID" value="MBU3853691.1"/>
    <property type="molecule type" value="Genomic_DNA"/>
</dbReference>
<evidence type="ECO:0000256" key="1">
    <source>
        <dbReference type="SAM" id="Phobius"/>
    </source>
</evidence>
<dbReference type="Proteomes" id="UP000823865">
    <property type="component" value="Unassembled WGS sequence"/>
</dbReference>
<comment type="caution">
    <text evidence="2">The sequence shown here is derived from an EMBL/GenBank/DDBJ whole genome shotgun (WGS) entry which is preliminary data.</text>
</comment>
<gene>
    <name evidence="2" type="ORF">H9789_07760</name>
</gene>
<proteinExistence type="predicted"/>
<keyword evidence="1" id="KW-0812">Transmembrane</keyword>